<gene>
    <name evidence="2" type="ORF">P5673_020522</name>
</gene>
<keyword evidence="2" id="KW-0808">Transferase</keyword>
<name>A0AAD9QAL5_ACRCE</name>
<reference evidence="2" key="2">
    <citation type="journal article" date="2023" name="Science">
        <title>Genomic signatures of disease resistance in endangered staghorn corals.</title>
        <authorList>
            <person name="Vollmer S.V."/>
            <person name="Selwyn J.D."/>
            <person name="Despard B.A."/>
            <person name="Roesel C.L."/>
        </authorList>
    </citation>
    <scope>NUCLEOTIDE SEQUENCE</scope>
    <source>
        <strain evidence="2">K2</strain>
    </source>
</reference>
<dbReference type="Pfam" id="PF00078">
    <property type="entry name" value="RVT_1"/>
    <property type="match status" value="1"/>
</dbReference>
<evidence type="ECO:0000313" key="2">
    <source>
        <dbReference type="EMBL" id="KAK2557406.1"/>
    </source>
</evidence>
<evidence type="ECO:0000313" key="3">
    <source>
        <dbReference type="Proteomes" id="UP001249851"/>
    </source>
</evidence>
<accession>A0AAD9QAL5</accession>
<keyword evidence="2" id="KW-0695">RNA-directed DNA polymerase</keyword>
<protein>
    <submittedName>
        <fullName evidence="2">RNA-directed DNA polymerase from transposon X-element</fullName>
    </submittedName>
</protein>
<comment type="caution">
    <text evidence="2">The sequence shown here is derived from an EMBL/GenBank/DDBJ whole genome shotgun (WGS) entry which is preliminary data.</text>
</comment>
<keyword evidence="2" id="KW-0548">Nucleotidyltransferase</keyword>
<proteinExistence type="predicted"/>
<dbReference type="PANTHER" id="PTHR33332">
    <property type="entry name" value="REVERSE TRANSCRIPTASE DOMAIN-CONTAINING PROTEIN"/>
    <property type="match status" value="1"/>
</dbReference>
<reference evidence="2" key="1">
    <citation type="journal article" date="2023" name="G3 (Bethesda)">
        <title>Whole genome assembly and annotation of the endangered Caribbean coral Acropora cervicornis.</title>
        <authorList>
            <person name="Selwyn J.D."/>
            <person name="Vollmer S.V."/>
        </authorList>
    </citation>
    <scope>NUCLEOTIDE SEQUENCE</scope>
    <source>
        <strain evidence="2">K2</strain>
    </source>
</reference>
<dbReference type="GO" id="GO:0003964">
    <property type="term" value="F:RNA-directed DNA polymerase activity"/>
    <property type="evidence" value="ECO:0007669"/>
    <property type="project" value="UniProtKB-KW"/>
</dbReference>
<feature type="domain" description="Reverse transcriptase" evidence="1">
    <location>
        <begin position="216"/>
        <end position="391"/>
    </location>
</feature>
<dbReference type="AlphaFoldDB" id="A0AAD9QAL5"/>
<keyword evidence="3" id="KW-1185">Reference proteome</keyword>
<sequence length="437" mass="50255">MYILRICKKFDYSQENLHYRFNTLIMSLFKYVLPVWACASYSTYLVNIDKLQNRAVKFGYLKYTIPINDLIESSDNTIWNNIKNNPGHPLAHLLPPQRTRILRLPKYSFNWSSDSRSKLNGSVLPIMLIKLPPRVSYCIPFISENFVRSSLQQLSTRKATGLDILSSYFLKTAAPFISPSFTAVFNLSISSGVFPDLCKTAKVSPLHKDGSLFDQSNYHPIPVNVLPIVSKILEPQLHQTFYYFLSQHELLLDSQFGFRSSRSCELAITNLSDNILTNKDNKLINELLLVDLKKVFDLVDHDTLLNKPRIYGCSHSTMAWFCSYLSGRSQKTQFRCTLSEALQTPVSGSILGPLFFIIHINDLPLERHVDVTLIMFADDTTILKRRTLTSLELIVQIDGRSIEQVDYAKMLSVMIDRDMFWEHHIDICKHSCYNVMQ</sequence>
<dbReference type="InterPro" id="IPR000477">
    <property type="entry name" value="RT_dom"/>
</dbReference>
<dbReference type="Proteomes" id="UP001249851">
    <property type="component" value="Unassembled WGS sequence"/>
</dbReference>
<evidence type="ECO:0000259" key="1">
    <source>
        <dbReference type="Pfam" id="PF00078"/>
    </source>
</evidence>
<organism evidence="2 3">
    <name type="scientific">Acropora cervicornis</name>
    <name type="common">Staghorn coral</name>
    <dbReference type="NCBI Taxonomy" id="6130"/>
    <lineage>
        <taxon>Eukaryota</taxon>
        <taxon>Metazoa</taxon>
        <taxon>Cnidaria</taxon>
        <taxon>Anthozoa</taxon>
        <taxon>Hexacorallia</taxon>
        <taxon>Scleractinia</taxon>
        <taxon>Astrocoeniina</taxon>
        <taxon>Acroporidae</taxon>
        <taxon>Acropora</taxon>
    </lineage>
</organism>
<dbReference type="EMBL" id="JARQWQ010000050">
    <property type="protein sequence ID" value="KAK2557406.1"/>
    <property type="molecule type" value="Genomic_DNA"/>
</dbReference>